<dbReference type="GO" id="GO:0005730">
    <property type="term" value="C:nucleolus"/>
    <property type="evidence" value="ECO:0007669"/>
    <property type="project" value="TreeGrafter"/>
</dbReference>
<evidence type="ECO:0000313" key="4">
    <source>
        <dbReference type="EMBL" id="KAF0301193.1"/>
    </source>
</evidence>
<evidence type="ECO:0000256" key="2">
    <source>
        <dbReference type="SAM" id="MobiDB-lite"/>
    </source>
</evidence>
<dbReference type="Gene3D" id="4.10.60.10">
    <property type="entry name" value="Zinc finger, CCHC-type"/>
    <property type="match status" value="2"/>
</dbReference>
<feature type="domain" description="CCHC-type" evidence="3">
    <location>
        <begin position="351"/>
        <end position="366"/>
    </location>
</feature>
<organism evidence="4 5">
    <name type="scientific">Amphibalanus amphitrite</name>
    <name type="common">Striped barnacle</name>
    <name type="synonym">Balanus amphitrite</name>
    <dbReference type="NCBI Taxonomy" id="1232801"/>
    <lineage>
        <taxon>Eukaryota</taxon>
        <taxon>Metazoa</taxon>
        <taxon>Ecdysozoa</taxon>
        <taxon>Arthropoda</taxon>
        <taxon>Crustacea</taxon>
        <taxon>Multicrustacea</taxon>
        <taxon>Cirripedia</taxon>
        <taxon>Thoracica</taxon>
        <taxon>Thoracicalcarea</taxon>
        <taxon>Balanomorpha</taxon>
        <taxon>Balanoidea</taxon>
        <taxon>Balanidae</taxon>
        <taxon>Amphibalaninae</taxon>
        <taxon>Amphibalanus</taxon>
    </lineage>
</organism>
<feature type="compositionally biased region" description="Low complexity" evidence="2">
    <location>
        <begin position="138"/>
        <end position="157"/>
    </location>
</feature>
<dbReference type="AlphaFoldDB" id="A0A6A4W5I0"/>
<dbReference type="SMART" id="SM00343">
    <property type="entry name" value="ZnF_C2HC"/>
    <property type="match status" value="2"/>
</dbReference>
<dbReference type="GO" id="GO:0008270">
    <property type="term" value="F:zinc ion binding"/>
    <property type="evidence" value="ECO:0007669"/>
    <property type="project" value="UniProtKB-KW"/>
</dbReference>
<dbReference type="GO" id="GO:0003676">
    <property type="term" value="F:nucleic acid binding"/>
    <property type="evidence" value="ECO:0007669"/>
    <property type="project" value="InterPro"/>
</dbReference>
<dbReference type="SUPFAM" id="SSF57756">
    <property type="entry name" value="Retrovirus zinc finger-like domains"/>
    <property type="match status" value="2"/>
</dbReference>
<name>A0A6A4W5I0_AMPAM</name>
<feature type="compositionally biased region" description="Acidic residues" evidence="2">
    <location>
        <begin position="230"/>
        <end position="239"/>
    </location>
</feature>
<dbReference type="InterPro" id="IPR036875">
    <property type="entry name" value="Znf_CCHC_sf"/>
</dbReference>
<dbReference type="OrthoDB" id="3863715at2759"/>
<feature type="region of interest" description="Disordered" evidence="2">
    <location>
        <begin position="1"/>
        <end position="157"/>
    </location>
</feature>
<keyword evidence="5" id="KW-1185">Reference proteome</keyword>
<dbReference type="EMBL" id="VIIS01001183">
    <property type="protein sequence ID" value="KAF0301192.1"/>
    <property type="molecule type" value="Genomic_DNA"/>
</dbReference>
<keyword evidence="1" id="KW-0862">Zinc</keyword>
<evidence type="ECO:0000259" key="3">
    <source>
        <dbReference type="PROSITE" id="PS50158"/>
    </source>
</evidence>
<dbReference type="PANTHER" id="PTHR46242:SF1">
    <property type="entry name" value="ZINC FINGER CCHC DOMAIN-CONTAINING PROTEIN 9"/>
    <property type="match status" value="1"/>
</dbReference>
<feature type="region of interest" description="Disordered" evidence="2">
    <location>
        <begin position="186"/>
        <end position="292"/>
    </location>
</feature>
<keyword evidence="1" id="KW-0863">Zinc-finger</keyword>
<reference evidence="4 5" key="1">
    <citation type="submission" date="2019-07" db="EMBL/GenBank/DDBJ databases">
        <title>Draft genome assembly of a fouling barnacle, Amphibalanus amphitrite (Darwin, 1854): The first reference genome for Thecostraca.</title>
        <authorList>
            <person name="Kim W."/>
        </authorList>
    </citation>
    <scope>NUCLEOTIDE SEQUENCE [LARGE SCALE GENOMIC DNA]</scope>
    <source>
        <strain evidence="4">SNU_AA5</strain>
        <tissue evidence="4">Soma without cirri and trophi</tissue>
    </source>
</reference>
<gene>
    <name evidence="4" type="primary">ZCCHC9_1</name>
    <name evidence="4" type="ORF">FJT64_026446</name>
</gene>
<dbReference type="Proteomes" id="UP000440578">
    <property type="component" value="Unassembled WGS sequence"/>
</dbReference>
<comment type="caution">
    <text evidence="4">The sequence shown here is derived from an EMBL/GenBank/DDBJ whole genome shotgun (WGS) entry which is preliminary data.</text>
</comment>
<accession>A0A6A4W5I0</accession>
<dbReference type="EMBL" id="VIIS01001183">
    <property type="protein sequence ID" value="KAF0301193.1"/>
    <property type="molecule type" value="Genomic_DNA"/>
</dbReference>
<proteinExistence type="predicted"/>
<dbReference type="InterPro" id="IPR042246">
    <property type="entry name" value="ZCCHC9"/>
</dbReference>
<dbReference type="PROSITE" id="PS50158">
    <property type="entry name" value="ZF_CCHC"/>
    <property type="match status" value="1"/>
</dbReference>
<evidence type="ECO:0000313" key="5">
    <source>
        <dbReference type="Proteomes" id="UP000440578"/>
    </source>
</evidence>
<keyword evidence="1" id="KW-0479">Metal-binding</keyword>
<evidence type="ECO:0000256" key="1">
    <source>
        <dbReference type="PROSITE-ProRule" id="PRU00047"/>
    </source>
</evidence>
<protein>
    <submittedName>
        <fullName evidence="4">Zinc finger CCHC domain-containing protein 9</fullName>
    </submittedName>
</protein>
<feature type="compositionally biased region" description="Basic residues" evidence="2">
    <location>
        <begin position="25"/>
        <end position="34"/>
    </location>
</feature>
<dbReference type="InterPro" id="IPR001878">
    <property type="entry name" value="Znf_CCHC"/>
</dbReference>
<feature type="compositionally biased region" description="Acidic residues" evidence="2">
    <location>
        <begin position="250"/>
        <end position="266"/>
    </location>
</feature>
<dbReference type="PANTHER" id="PTHR46242">
    <property type="entry name" value="ZINC FINGER CCHC DOMAIN-CONTAINING PROTEIN 9 ZCCHC9"/>
    <property type="match status" value="1"/>
</dbReference>
<feature type="compositionally biased region" description="Acidic residues" evidence="2">
    <location>
        <begin position="104"/>
        <end position="114"/>
    </location>
</feature>
<sequence length="462" mass="51286">MEAESPKVNMENYQNKEVKEQKSQSAKKKKKKHLNMNDATSVDIEGVGDGKVPDVNLQGEDDVKSPTKGKKRKNQDANMPKNKKKPVITDDDMVKPPTMKGEQNGDDLSAEETLDAQPMSKNIGNLPVKNKNKKPQKQKWQQKLPAAASGPPLLAEGPLMTQFEGYWVRRRAVPRLERIRAELAASISDPQTLKREMKKRKRAEHRLLLSQLAARGARKPTSAAARLQDDAAENDDEDGGDHADVAQGSDAEEDKDDASDGEADTPGEERSPPAKRRTVADVRNPGGGAPREERMVKFDGVWMTADAVGRLKELRRQLKLQRVSEMVLKQTMKTARRREEMKRKRDAKRVCLGCRQPGHLIGDCPNRAPGLKAPTGHLSRDCALNPNGVYPKGGSCKVCQRRDHLADDCPERREEEAAATAPRLATIGDGPLEEDYQHDFRETQTTAVSAAPATRTPRKVKF</sequence>